<dbReference type="InterPro" id="IPR041664">
    <property type="entry name" value="AAA_16"/>
</dbReference>
<dbReference type="InterPro" id="IPR036388">
    <property type="entry name" value="WH-like_DNA-bd_sf"/>
</dbReference>
<keyword evidence="5" id="KW-1185">Reference proteome</keyword>
<dbReference type="PRINTS" id="PR00038">
    <property type="entry name" value="HTHLUXR"/>
</dbReference>
<dbReference type="PROSITE" id="PS00622">
    <property type="entry name" value="HTH_LUXR_1"/>
    <property type="match status" value="1"/>
</dbReference>
<keyword evidence="1" id="KW-0547">Nucleotide-binding</keyword>
<accession>A0ABT4CBY8</accession>
<reference evidence="4" key="1">
    <citation type="submission" date="2022-08" db="EMBL/GenBank/DDBJ databases">
        <title>Genome sequencing of Nocardioides sp. STR2.</title>
        <authorList>
            <person name="So Y."/>
        </authorList>
    </citation>
    <scope>NUCLEOTIDE SEQUENCE</scope>
    <source>
        <strain evidence="4">STR2</strain>
    </source>
</reference>
<dbReference type="InterPro" id="IPR027417">
    <property type="entry name" value="P-loop_NTPase"/>
</dbReference>
<dbReference type="InterPro" id="IPR000792">
    <property type="entry name" value="Tscrpt_reg_LuxR_C"/>
</dbReference>
<evidence type="ECO:0000313" key="5">
    <source>
        <dbReference type="Proteomes" id="UP001074726"/>
    </source>
</evidence>
<comment type="caution">
    <text evidence="4">The sequence shown here is derived from an EMBL/GenBank/DDBJ whole genome shotgun (WGS) entry which is preliminary data.</text>
</comment>
<evidence type="ECO:0000259" key="3">
    <source>
        <dbReference type="PROSITE" id="PS50043"/>
    </source>
</evidence>
<evidence type="ECO:0000313" key="4">
    <source>
        <dbReference type="EMBL" id="MCY4726482.1"/>
    </source>
</evidence>
<dbReference type="EMBL" id="JAPPUX010000002">
    <property type="protein sequence ID" value="MCY4726482.1"/>
    <property type="molecule type" value="Genomic_DNA"/>
</dbReference>
<dbReference type="Pfam" id="PF00196">
    <property type="entry name" value="GerE"/>
    <property type="match status" value="1"/>
</dbReference>
<dbReference type="PANTHER" id="PTHR16305:SF35">
    <property type="entry name" value="TRANSCRIPTIONAL ACTIVATOR DOMAIN"/>
    <property type="match status" value="1"/>
</dbReference>
<protein>
    <submittedName>
        <fullName evidence="4">AAA family ATPase</fullName>
    </submittedName>
</protein>
<name>A0ABT4CBY8_9ACTN</name>
<feature type="domain" description="HTH luxR-type" evidence="3">
    <location>
        <begin position="881"/>
        <end position="946"/>
    </location>
</feature>
<dbReference type="RefSeq" id="WP_268111355.1">
    <property type="nucleotide sequence ID" value="NZ_JAPPUX010000002.1"/>
</dbReference>
<dbReference type="SMART" id="SM00421">
    <property type="entry name" value="HTH_LUXR"/>
    <property type="match status" value="1"/>
</dbReference>
<dbReference type="CDD" id="cd06170">
    <property type="entry name" value="LuxR_C_like"/>
    <property type="match status" value="1"/>
</dbReference>
<evidence type="ECO:0000256" key="2">
    <source>
        <dbReference type="ARBA" id="ARBA00022840"/>
    </source>
</evidence>
<dbReference type="Proteomes" id="UP001074726">
    <property type="component" value="Unassembled WGS sequence"/>
</dbReference>
<dbReference type="PROSITE" id="PS50043">
    <property type="entry name" value="HTH_LUXR_2"/>
    <property type="match status" value="1"/>
</dbReference>
<evidence type="ECO:0000256" key="1">
    <source>
        <dbReference type="ARBA" id="ARBA00022741"/>
    </source>
</evidence>
<dbReference type="SUPFAM" id="SSF52540">
    <property type="entry name" value="P-loop containing nucleoside triphosphate hydrolases"/>
    <property type="match status" value="1"/>
</dbReference>
<keyword evidence="2" id="KW-0067">ATP-binding</keyword>
<dbReference type="SUPFAM" id="SSF46894">
    <property type="entry name" value="C-terminal effector domain of the bipartite response regulators"/>
    <property type="match status" value="1"/>
</dbReference>
<dbReference type="Gene3D" id="1.10.10.10">
    <property type="entry name" value="Winged helix-like DNA-binding domain superfamily/Winged helix DNA-binding domain"/>
    <property type="match status" value="1"/>
</dbReference>
<sequence>MAVTRARMVGRERELQALRGAAGIAAEGAVRTVLVLGEPGVGKTRLAEELARSLGAPWLCLTSHGVPLDGTEVPFGGAAELVRAVTRALGPAEVRRRVGRDAPVLGLLVPAVADPPADHVDRADIMAAVLRLVEALDRPVCWLADDAQWLDRATRDLLLYAERVATCPLLIVATIRTSPDTPGGMPQALAELGRRADVVQLGPLSGRQVVEQIAELDESLPADVVNRICVLSDGMPYYVEQLVTARGEVAGSLHAVLQARLDQLSAPAREVLAAAAVGEGLLTPSGLRAVSGLGDDFTAALSEVRGRGLLVLDPTNDGLRFHHALLRDAVERTVLAEDRRRWHEAWACYLDALAGRDGHDLQVVMERARHHDAAGTGDAFTSALAAARAADLTQDDQARSVWWHRAFARWPAATAGPDGLTRDAALSRAYAALWSVGDLHDIEDLLERELADEQDWFRSLWLRLLLWRAQRAMLKEYGRVVPPSEAEATLTRLRAREVDCTVAEVTVHLADEWLQDLPDLAEAMLHRVVDDLSEVADVGVLADAWDLLGWLECCRGDPDAAVLLAERQLAWTRRRHPARVLHARCVLLNALVNAERTDDGLLLADETLAVTRDPHLHPHLWVVQHMLRAVMHLWTGAWQETRDDLDHATEGRLGGDIASWWNAVAGIRSARIGDVDAARVHLDAIPAPPPGTPPGQRWSQEAELRAILQAEVAAAEGDGREVCLSVLRAVTLHHPGDPPDTLCNALVSGLRSGVDRAPVDPEARALARDATTFHTTAPPGRNVVHQLRRDELAEHLRRVDDDDTTDRWWGIATRWTARHRPYDAAHALLFAAECAVRDDDRTRARDLLGEAHALADRLGAQPLRRRVEALARSSRVGAVGHPPGSHGLTPRESDVLDLLVDGLTNREIAQQLGMSPKTVSVHVSHLIAKLGVANRTEAAARAVRDDLTGER</sequence>
<dbReference type="Pfam" id="PF13191">
    <property type="entry name" value="AAA_16"/>
    <property type="match status" value="1"/>
</dbReference>
<proteinExistence type="predicted"/>
<dbReference type="InterPro" id="IPR016032">
    <property type="entry name" value="Sig_transdc_resp-reg_C-effctor"/>
</dbReference>
<dbReference type="Gene3D" id="3.40.50.300">
    <property type="entry name" value="P-loop containing nucleotide triphosphate hydrolases"/>
    <property type="match status" value="1"/>
</dbReference>
<dbReference type="PANTHER" id="PTHR16305">
    <property type="entry name" value="TESTICULAR SOLUBLE ADENYLYL CYCLASE"/>
    <property type="match status" value="1"/>
</dbReference>
<gene>
    <name evidence="4" type="ORF">NYO98_09340</name>
</gene>
<organism evidence="4 5">
    <name type="scientific">Nocardioides pini</name>
    <dbReference type="NCBI Taxonomy" id="2975053"/>
    <lineage>
        <taxon>Bacteria</taxon>
        <taxon>Bacillati</taxon>
        <taxon>Actinomycetota</taxon>
        <taxon>Actinomycetes</taxon>
        <taxon>Propionibacteriales</taxon>
        <taxon>Nocardioidaceae</taxon>
        <taxon>Nocardioides</taxon>
    </lineage>
</organism>